<dbReference type="OrthoDB" id="9806254at2"/>
<accession>A0A401ZT49</accession>
<dbReference type="EC" id="1.1.1.83" evidence="4"/>
<keyword evidence="12" id="KW-1185">Reference proteome</keyword>
<gene>
    <name evidence="11" type="ORF">KDAU_73110</name>
</gene>
<reference evidence="12" key="1">
    <citation type="submission" date="2018-12" db="EMBL/GenBank/DDBJ databases">
        <title>Tengunoibacter tsumagoiensis gen. nov., sp. nov., Dictyobacter kobayashii sp. nov., D. alpinus sp. nov., and D. joshuensis sp. nov. and description of Dictyobacteraceae fam. nov. within the order Ktedonobacterales isolated from Tengu-no-mugimeshi.</title>
        <authorList>
            <person name="Wang C.M."/>
            <person name="Zheng Y."/>
            <person name="Sakai Y."/>
            <person name="Toyoda A."/>
            <person name="Minakuchi Y."/>
            <person name="Abe K."/>
            <person name="Yokota A."/>
            <person name="Yabe S."/>
        </authorList>
    </citation>
    <scope>NUCLEOTIDE SEQUENCE [LARGE SCALE GENOMIC DNA]</scope>
    <source>
        <strain evidence="12">S-27</strain>
    </source>
</reference>
<dbReference type="Gene3D" id="3.40.718.10">
    <property type="entry name" value="Isopropylmalate Dehydrogenase"/>
    <property type="match status" value="1"/>
</dbReference>
<dbReference type="GO" id="GO:0051287">
    <property type="term" value="F:NAD binding"/>
    <property type="evidence" value="ECO:0007669"/>
    <property type="project" value="InterPro"/>
</dbReference>
<organism evidence="11 12">
    <name type="scientific">Dictyobacter aurantiacus</name>
    <dbReference type="NCBI Taxonomy" id="1936993"/>
    <lineage>
        <taxon>Bacteria</taxon>
        <taxon>Bacillati</taxon>
        <taxon>Chloroflexota</taxon>
        <taxon>Ktedonobacteria</taxon>
        <taxon>Ktedonobacterales</taxon>
        <taxon>Dictyobacteraceae</taxon>
        <taxon>Dictyobacter</taxon>
    </lineage>
</organism>
<comment type="cofactor">
    <cofactor evidence="1">
        <name>Mn(2+)</name>
        <dbReference type="ChEBI" id="CHEBI:29035"/>
    </cofactor>
</comment>
<evidence type="ECO:0000259" key="10">
    <source>
        <dbReference type="SMART" id="SM01329"/>
    </source>
</evidence>
<dbReference type="InterPro" id="IPR011829">
    <property type="entry name" value="TTC_DH"/>
</dbReference>
<sequence>MKQYHLAVIPGDGIGPEVIAESEQTLARIAEIHGGIRFETRSFDWGTERYLREGALMPADGLSILEHGGFDGILLGPVGDPRVADHITLWGLILPIRQAFDQYVNLRPMRLLPGVQSPLANKRPQDIDMVCIRENTEGEYAGTGGRIHQGTDNEVAIQTTIFTRKGTERIIRYAFDYARRYGRKKVTSATKSNSMQFNMVFWDDVFRQVAADYADIAYEQQLIDSLSARFVSRPESLDVVVASNLFGDILTDLGAAISGSMGLAPSANINPERRYPSLFQAIHGSAPDIMGQGIANPIASIWSGQLMLDFLGEHEAATLLMGTIERVLADGQVRTPDLGGTATTKQMGQCIREQLQRE</sequence>
<name>A0A401ZT49_9CHLR</name>
<dbReference type="Proteomes" id="UP000287224">
    <property type="component" value="Unassembled WGS sequence"/>
</dbReference>
<comment type="similarity">
    <text evidence="3">Belongs to the isocitrate and isopropylmalate dehydrogenases family.</text>
</comment>
<keyword evidence="8" id="KW-0464">Manganese</keyword>
<keyword evidence="6" id="KW-0560">Oxidoreductase</keyword>
<evidence type="ECO:0000256" key="7">
    <source>
        <dbReference type="ARBA" id="ARBA00023027"/>
    </source>
</evidence>
<evidence type="ECO:0000256" key="4">
    <source>
        <dbReference type="ARBA" id="ARBA00013126"/>
    </source>
</evidence>
<dbReference type="InterPro" id="IPR019818">
    <property type="entry name" value="IsoCit/isopropylmalate_DH_CS"/>
</dbReference>
<dbReference type="GO" id="GO:0046553">
    <property type="term" value="F:D-malate dehydrogenase (decarboxylating) (NAD+) activity"/>
    <property type="evidence" value="ECO:0007669"/>
    <property type="project" value="UniProtKB-EC"/>
</dbReference>
<comment type="cofactor">
    <cofactor evidence="2">
        <name>Mg(2+)</name>
        <dbReference type="ChEBI" id="CHEBI:18420"/>
    </cofactor>
</comment>
<proteinExistence type="inferred from homology"/>
<dbReference type="InterPro" id="IPR024084">
    <property type="entry name" value="IsoPropMal-DH-like_dom"/>
</dbReference>
<dbReference type="RefSeq" id="WP_126602897.1">
    <property type="nucleotide sequence ID" value="NZ_BIFQ01000002.1"/>
</dbReference>
<dbReference type="PROSITE" id="PS00470">
    <property type="entry name" value="IDH_IMDH"/>
    <property type="match status" value="1"/>
</dbReference>
<keyword evidence="5" id="KW-0479">Metal-binding</keyword>
<evidence type="ECO:0000256" key="1">
    <source>
        <dbReference type="ARBA" id="ARBA00001936"/>
    </source>
</evidence>
<evidence type="ECO:0000256" key="6">
    <source>
        <dbReference type="ARBA" id="ARBA00023002"/>
    </source>
</evidence>
<evidence type="ECO:0000256" key="2">
    <source>
        <dbReference type="ARBA" id="ARBA00001946"/>
    </source>
</evidence>
<dbReference type="NCBIfam" id="TIGR02089">
    <property type="entry name" value="TTC"/>
    <property type="match status" value="1"/>
</dbReference>
<feature type="domain" description="Isopropylmalate dehydrogenase-like" evidence="10">
    <location>
        <begin position="5"/>
        <end position="351"/>
    </location>
</feature>
<evidence type="ECO:0000313" key="11">
    <source>
        <dbReference type="EMBL" id="GCE09982.1"/>
    </source>
</evidence>
<dbReference type="PANTHER" id="PTHR43275">
    <property type="entry name" value="D-MALATE DEHYDROGENASE [DECARBOXYLATING]"/>
    <property type="match status" value="1"/>
</dbReference>
<evidence type="ECO:0000256" key="9">
    <source>
        <dbReference type="ARBA" id="ARBA00049301"/>
    </source>
</evidence>
<dbReference type="InterPro" id="IPR050501">
    <property type="entry name" value="ICDH/IPMDH"/>
</dbReference>
<evidence type="ECO:0000313" key="12">
    <source>
        <dbReference type="Proteomes" id="UP000287224"/>
    </source>
</evidence>
<comment type="catalytic activity">
    <reaction evidence="9">
        <text>(R)-malate + NAD(+) = pyruvate + CO2 + NADH</text>
        <dbReference type="Rhea" id="RHEA:18365"/>
        <dbReference type="ChEBI" id="CHEBI:15361"/>
        <dbReference type="ChEBI" id="CHEBI:15588"/>
        <dbReference type="ChEBI" id="CHEBI:16526"/>
        <dbReference type="ChEBI" id="CHEBI:57540"/>
        <dbReference type="ChEBI" id="CHEBI:57945"/>
        <dbReference type="EC" id="1.1.1.83"/>
    </reaction>
</comment>
<protein>
    <recommendedName>
        <fullName evidence="4">D-malate dehydrogenase (decarboxylating)</fullName>
        <ecNumber evidence="4">1.1.1.83</ecNumber>
    </recommendedName>
</protein>
<evidence type="ECO:0000256" key="5">
    <source>
        <dbReference type="ARBA" id="ARBA00022723"/>
    </source>
</evidence>
<dbReference type="SMART" id="SM01329">
    <property type="entry name" value="Iso_dh"/>
    <property type="match status" value="1"/>
</dbReference>
<comment type="caution">
    <text evidence="11">The sequence shown here is derived from an EMBL/GenBank/DDBJ whole genome shotgun (WGS) entry which is preliminary data.</text>
</comment>
<dbReference type="Pfam" id="PF00180">
    <property type="entry name" value="Iso_dh"/>
    <property type="match status" value="1"/>
</dbReference>
<evidence type="ECO:0000256" key="8">
    <source>
        <dbReference type="ARBA" id="ARBA00023211"/>
    </source>
</evidence>
<dbReference type="GO" id="GO:0000287">
    <property type="term" value="F:magnesium ion binding"/>
    <property type="evidence" value="ECO:0007669"/>
    <property type="project" value="InterPro"/>
</dbReference>
<evidence type="ECO:0000256" key="3">
    <source>
        <dbReference type="ARBA" id="ARBA00007769"/>
    </source>
</evidence>
<dbReference type="PANTHER" id="PTHR43275:SF1">
    <property type="entry name" value="D-MALATE DEHYDROGENASE [DECARBOXYLATING]"/>
    <property type="match status" value="1"/>
</dbReference>
<dbReference type="EMBL" id="BIFQ01000002">
    <property type="protein sequence ID" value="GCE09982.1"/>
    <property type="molecule type" value="Genomic_DNA"/>
</dbReference>
<dbReference type="AlphaFoldDB" id="A0A401ZT49"/>
<keyword evidence="7" id="KW-0520">NAD</keyword>
<dbReference type="SUPFAM" id="SSF53659">
    <property type="entry name" value="Isocitrate/Isopropylmalate dehydrogenase-like"/>
    <property type="match status" value="1"/>
</dbReference>